<reference evidence="1" key="2">
    <citation type="submission" date="2020-11" db="EMBL/GenBank/DDBJ databases">
        <authorList>
            <person name="McCartney M.A."/>
            <person name="Auch B."/>
            <person name="Kono T."/>
            <person name="Mallez S."/>
            <person name="Becker A."/>
            <person name="Gohl D.M."/>
            <person name="Silverstein K.A.T."/>
            <person name="Koren S."/>
            <person name="Bechman K.B."/>
            <person name="Herman A."/>
            <person name="Abrahante J.E."/>
            <person name="Garbe J."/>
        </authorList>
    </citation>
    <scope>NUCLEOTIDE SEQUENCE</scope>
    <source>
        <strain evidence="1">Duluth1</strain>
        <tissue evidence="1">Whole animal</tissue>
    </source>
</reference>
<gene>
    <name evidence="1" type="ORF">DPMN_004945</name>
</gene>
<evidence type="ECO:0000313" key="1">
    <source>
        <dbReference type="EMBL" id="KAH3881022.1"/>
    </source>
</evidence>
<comment type="caution">
    <text evidence="1">The sequence shown here is derived from an EMBL/GenBank/DDBJ whole genome shotgun (WGS) entry which is preliminary data.</text>
</comment>
<dbReference type="AlphaFoldDB" id="A0A9D4MTL5"/>
<protein>
    <submittedName>
        <fullName evidence="1">Uncharacterized protein</fullName>
    </submittedName>
</protein>
<sequence>MGASIKCVTKQVVCATLRDASQAIHTRQSVNKHVITDGGVLIAPKTAVNVSMKTVTKPVEFAYCQSASRVINLLHCVTKNVRKAMIATRLVVIA</sequence>
<proteinExistence type="predicted"/>
<name>A0A9D4MTL5_DREPO</name>
<accession>A0A9D4MTL5</accession>
<dbReference type="EMBL" id="JAIWYP010000001">
    <property type="protein sequence ID" value="KAH3881022.1"/>
    <property type="molecule type" value="Genomic_DNA"/>
</dbReference>
<organism evidence="1 2">
    <name type="scientific">Dreissena polymorpha</name>
    <name type="common">Zebra mussel</name>
    <name type="synonym">Mytilus polymorpha</name>
    <dbReference type="NCBI Taxonomy" id="45954"/>
    <lineage>
        <taxon>Eukaryota</taxon>
        <taxon>Metazoa</taxon>
        <taxon>Spiralia</taxon>
        <taxon>Lophotrochozoa</taxon>
        <taxon>Mollusca</taxon>
        <taxon>Bivalvia</taxon>
        <taxon>Autobranchia</taxon>
        <taxon>Heteroconchia</taxon>
        <taxon>Euheterodonta</taxon>
        <taxon>Imparidentia</taxon>
        <taxon>Neoheterodontei</taxon>
        <taxon>Myida</taxon>
        <taxon>Dreissenoidea</taxon>
        <taxon>Dreissenidae</taxon>
        <taxon>Dreissena</taxon>
    </lineage>
</organism>
<dbReference type="Proteomes" id="UP000828390">
    <property type="component" value="Unassembled WGS sequence"/>
</dbReference>
<evidence type="ECO:0000313" key="2">
    <source>
        <dbReference type="Proteomes" id="UP000828390"/>
    </source>
</evidence>
<keyword evidence="2" id="KW-1185">Reference proteome</keyword>
<reference evidence="1" key="1">
    <citation type="journal article" date="2019" name="bioRxiv">
        <title>The Genome of the Zebra Mussel, Dreissena polymorpha: A Resource for Invasive Species Research.</title>
        <authorList>
            <person name="McCartney M.A."/>
            <person name="Auch B."/>
            <person name="Kono T."/>
            <person name="Mallez S."/>
            <person name="Zhang Y."/>
            <person name="Obille A."/>
            <person name="Becker A."/>
            <person name="Abrahante J.E."/>
            <person name="Garbe J."/>
            <person name="Badalamenti J.P."/>
            <person name="Herman A."/>
            <person name="Mangelson H."/>
            <person name="Liachko I."/>
            <person name="Sullivan S."/>
            <person name="Sone E.D."/>
            <person name="Koren S."/>
            <person name="Silverstein K.A.T."/>
            <person name="Beckman K.B."/>
            <person name="Gohl D.M."/>
        </authorList>
    </citation>
    <scope>NUCLEOTIDE SEQUENCE</scope>
    <source>
        <strain evidence="1">Duluth1</strain>
        <tissue evidence="1">Whole animal</tissue>
    </source>
</reference>